<dbReference type="RefSeq" id="WP_139202308.1">
    <property type="nucleotide sequence ID" value="NZ_FOAF01000008.1"/>
</dbReference>
<gene>
    <name evidence="1" type="ORF">SAMN05661044_04369</name>
</gene>
<sequence>MRNYFTITLLLATVISSTVSCHMSKNRPEKTDTVSKKLEFPSASDTNLVALLSIQQPLHLRDSILLHFTVFNPTEDTLRFTKYHTPFEGFLNNYLTINHADGSEVTYIGPMAKRIMPPVPESYLVVAPHDSLSVNIDLKKGYRFEKKGMYRIQYNGGNVSGIVSGKGINAVIEE</sequence>
<evidence type="ECO:0000313" key="1">
    <source>
        <dbReference type="EMBL" id="SEM15195.1"/>
    </source>
</evidence>
<protein>
    <submittedName>
        <fullName evidence="1">Uncharacterized protein</fullName>
    </submittedName>
</protein>
<dbReference type="OrthoDB" id="711001at2"/>
<dbReference type="Proteomes" id="UP000199421">
    <property type="component" value="Unassembled WGS sequence"/>
</dbReference>
<reference evidence="2" key="1">
    <citation type="submission" date="2016-10" db="EMBL/GenBank/DDBJ databases">
        <authorList>
            <person name="Varghese N."/>
            <person name="Submissions S."/>
        </authorList>
    </citation>
    <scope>NUCLEOTIDE SEQUENCE [LARGE SCALE GENOMIC DNA]</scope>
    <source>
        <strain evidence="2">DSM 18733</strain>
    </source>
</reference>
<dbReference type="Gene3D" id="2.60.40.2970">
    <property type="match status" value="1"/>
</dbReference>
<accession>A0A1H7W2A4</accession>
<dbReference type="STRING" id="407022.SAMN05661044_04369"/>
<keyword evidence="2" id="KW-1185">Reference proteome</keyword>
<dbReference type="PROSITE" id="PS51257">
    <property type="entry name" value="PROKAR_LIPOPROTEIN"/>
    <property type="match status" value="1"/>
</dbReference>
<dbReference type="AlphaFoldDB" id="A0A1H7W2A4"/>
<organism evidence="1 2">
    <name type="scientific">Olivibacter domesticus</name>
    <name type="common">Pseudosphingobacterium domesticum</name>
    <dbReference type="NCBI Taxonomy" id="407022"/>
    <lineage>
        <taxon>Bacteria</taxon>
        <taxon>Pseudomonadati</taxon>
        <taxon>Bacteroidota</taxon>
        <taxon>Sphingobacteriia</taxon>
        <taxon>Sphingobacteriales</taxon>
        <taxon>Sphingobacteriaceae</taxon>
        <taxon>Olivibacter</taxon>
    </lineage>
</organism>
<dbReference type="EMBL" id="FOAF01000008">
    <property type="protein sequence ID" value="SEM15195.1"/>
    <property type="molecule type" value="Genomic_DNA"/>
</dbReference>
<proteinExistence type="predicted"/>
<evidence type="ECO:0000313" key="2">
    <source>
        <dbReference type="Proteomes" id="UP000199421"/>
    </source>
</evidence>
<name>A0A1H7W2A4_OLID1</name>